<dbReference type="Proteomes" id="UP000503011">
    <property type="component" value="Chromosome"/>
</dbReference>
<gene>
    <name evidence="2" type="ORF">Psuf_035720</name>
</gene>
<keyword evidence="3" id="KW-1185">Reference proteome</keyword>
<protein>
    <recommendedName>
        <fullName evidence="4">Stress response protein</fullName>
    </recommendedName>
</protein>
<feature type="compositionally biased region" description="Low complexity" evidence="1">
    <location>
        <begin position="466"/>
        <end position="481"/>
    </location>
</feature>
<reference evidence="2 3" key="2">
    <citation type="submission" date="2020-03" db="EMBL/GenBank/DDBJ databases">
        <authorList>
            <person name="Ichikawa N."/>
            <person name="Kimura A."/>
            <person name="Kitahashi Y."/>
            <person name="Uohara A."/>
        </authorList>
    </citation>
    <scope>NUCLEOTIDE SEQUENCE [LARGE SCALE GENOMIC DNA]</scope>
    <source>
        <strain evidence="2 3">NBRC 105367</strain>
    </source>
</reference>
<proteinExistence type="predicted"/>
<feature type="compositionally biased region" description="Polar residues" evidence="1">
    <location>
        <begin position="433"/>
        <end position="443"/>
    </location>
</feature>
<name>A0A6F8YJR4_9ACTN</name>
<dbReference type="AlphaFoldDB" id="A0A6F8YJR4"/>
<evidence type="ECO:0008006" key="4">
    <source>
        <dbReference type="Google" id="ProtNLM"/>
    </source>
</evidence>
<sequence length="487" mass="52206">MSEDMWLAARLIPTSGINGAEEQERRATSAVLAVMSAVREFGRALTQPLGAPAGPVQTFIEVPFKIGDKQLFPDGLIRVSRGQRQWTALVEVKTGSNELRADQVESYLEIAREQGFDALITISNEIPAVAGQHPTPVDKRKLKKVSLYHLPWTEILTQAVMQKEYRGVADPDQAWILGELIRYLEHPRSGAMEFSDMGPAWVSVRDGVAAGTIRAGDTVVAEVAGRFDALMRYACLRLGRRLGAEVTPALSRRDVAEPSLRTQALVSQLSATGTMTGGIKIPGAVGAMQVTADLRAGRVVCHVDVDAPKSGKPTTRVNWLVRQLKDAPETTRLEAFVMHGRGDGTAGLLRQVRADPSALISDPSKELRAFRVAMSAPAGSKRGTGRGAFIDSVLAAIDDFYEQVIQNLKPWMPAPPRLRTPEDLQPVEPVSPSLVSTAISSQDGAAPVPPAVAQRRSGDAADEADQPQAAAEPANIGAGAQSEGDNL</sequence>
<evidence type="ECO:0000313" key="2">
    <source>
        <dbReference type="EMBL" id="BCB86259.1"/>
    </source>
</evidence>
<accession>A0A6F8YJR4</accession>
<evidence type="ECO:0000313" key="3">
    <source>
        <dbReference type="Proteomes" id="UP000503011"/>
    </source>
</evidence>
<organism evidence="2 3">
    <name type="scientific">Phytohabitans suffuscus</name>
    <dbReference type="NCBI Taxonomy" id="624315"/>
    <lineage>
        <taxon>Bacteria</taxon>
        <taxon>Bacillati</taxon>
        <taxon>Actinomycetota</taxon>
        <taxon>Actinomycetes</taxon>
        <taxon>Micromonosporales</taxon>
        <taxon>Micromonosporaceae</taxon>
    </lineage>
</organism>
<evidence type="ECO:0000256" key="1">
    <source>
        <dbReference type="SAM" id="MobiDB-lite"/>
    </source>
</evidence>
<feature type="region of interest" description="Disordered" evidence="1">
    <location>
        <begin position="416"/>
        <end position="487"/>
    </location>
</feature>
<dbReference type="RefSeq" id="WP_232074810.1">
    <property type="nucleotide sequence ID" value="NZ_AP022871.1"/>
</dbReference>
<dbReference type="KEGG" id="psuu:Psuf_035720"/>
<reference evidence="2 3" key="1">
    <citation type="submission" date="2020-03" db="EMBL/GenBank/DDBJ databases">
        <title>Whole genome shotgun sequence of Phytohabitans suffuscus NBRC 105367.</title>
        <authorList>
            <person name="Komaki H."/>
            <person name="Tamura T."/>
        </authorList>
    </citation>
    <scope>NUCLEOTIDE SEQUENCE [LARGE SCALE GENOMIC DNA]</scope>
    <source>
        <strain evidence="2 3">NBRC 105367</strain>
    </source>
</reference>
<dbReference type="EMBL" id="AP022871">
    <property type="protein sequence ID" value="BCB86259.1"/>
    <property type="molecule type" value="Genomic_DNA"/>
</dbReference>